<keyword evidence="4 6" id="KW-1133">Transmembrane helix</keyword>
<gene>
    <name evidence="7" type="ORF">ALEPTO_LOCUS4902</name>
</gene>
<evidence type="ECO:0000313" key="7">
    <source>
        <dbReference type="EMBL" id="CAG8530276.1"/>
    </source>
</evidence>
<dbReference type="PANTHER" id="PTHR31123">
    <property type="entry name" value="ACCUMULATION OF DYADS PROTEIN 2-RELATED"/>
    <property type="match status" value="1"/>
</dbReference>
<evidence type="ECO:0000256" key="4">
    <source>
        <dbReference type="ARBA" id="ARBA00022989"/>
    </source>
</evidence>
<evidence type="ECO:0000313" key="8">
    <source>
        <dbReference type="Proteomes" id="UP000789508"/>
    </source>
</evidence>
<dbReference type="InterPro" id="IPR051633">
    <property type="entry name" value="AceTr"/>
</dbReference>
<keyword evidence="3 6" id="KW-0812">Transmembrane</keyword>
<dbReference type="PANTHER" id="PTHR31123:SF1">
    <property type="entry name" value="ACCUMULATION OF DYADS PROTEIN 2-RELATED"/>
    <property type="match status" value="1"/>
</dbReference>
<evidence type="ECO:0000256" key="5">
    <source>
        <dbReference type="ARBA" id="ARBA00023136"/>
    </source>
</evidence>
<keyword evidence="8" id="KW-1185">Reference proteome</keyword>
<organism evidence="7 8">
    <name type="scientific">Ambispora leptoticha</name>
    <dbReference type="NCBI Taxonomy" id="144679"/>
    <lineage>
        <taxon>Eukaryota</taxon>
        <taxon>Fungi</taxon>
        <taxon>Fungi incertae sedis</taxon>
        <taxon>Mucoromycota</taxon>
        <taxon>Glomeromycotina</taxon>
        <taxon>Glomeromycetes</taxon>
        <taxon>Archaeosporales</taxon>
        <taxon>Ambisporaceae</taxon>
        <taxon>Ambispora</taxon>
    </lineage>
</organism>
<dbReference type="OrthoDB" id="3648309at2759"/>
<proteinExistence type="inferred from homology"/>
<feature type="transmembrane region" description="Helical" evidence="6">
    <location>
        <begin position="30"/>
        <end position="47"/>
    </location>
</feature>
<evidence type="ECO:0000256" key="1">
    <source>
        <dbReference type="ARBA" id="ARBA00004141"/>
    </source>
</evidence>
<reference evidence="7" key="1">
    <citation type="submission" date="2021-06" db="EMBL/GenBank/DDBJ databases">
        <authorList>
            <person name="Kallberg Y."/>
            <person name="Tangrot J."/>
            <person name="Rosling A."/>
        </authorList>
    </citation>
    <scope>NUCLEOTIDE SEQUENCE</scope>
    <source>
        <strain evidence="7">FL130A</strain>
    </source>
</reference>
<accession>A0A9N9AEN4</accession>
<feature type="transmembrane region" description="Helical" evidence="6">
    <location>
        <begin position="148"/>
        <end position="166"/>
    </location>
</feature>
<protein>
    <submittedName>
        <fullName evidence="7">12397_t:CDS:1</fullName>
    </submittedName>
</protein>
<feature type="transmembrane region" description="Helical" evidence="6">
    <location>
        <begin position="121"/>
        <end position="142"/>
    </location>
</feature>
<comment type="similarity">
    <text evidence="2">Belongs to the acetate uptake transporter (AceTr) (TC 2.A.96) family.</text>
</comment>
<dbReference type="GO" id="GO:0015123">
    <property type="term" value="F:acetate transmembrane transporter activity"/>
    <property type="evidence" value="ECO:0007669"/>
    <property type="project" value="TreeGrafter"/>
</dbReference>
<dbReference type="NCBIfam" id="NF038013">
    <property type="entry name" value="AceTr_1"/>
    <property type="match status" value="1"/>
</dbReference>
<sequence>MSDEEKILSNVFANAVPKISSPGTKTGNPSPLGMFAFALTTFIISLYTIQVREITHPDVFVGVALFYGGFVQLLAGMWEFKVGNTFSATACCSYGAYWISFATILMPGFNITSAYTTKSELNQALGIFLLGWTIFAFLLFVASFKSKASILLLNLSVIITFSLLTASKFLENIDIEKAGGFSGVITALLAWYNAMDQFLTEENSYFTLPNIDLSRKNK</sequence>
<dbReference type="Pfam" id="PF01184">
    <property type="entry name" value="Gpr1_Fun34_YaaH"/>
    <property type="match status" value="1"/>
</dbReference>
<feature type="transmembrane region" description="Helical" evidence="6">
    <location>
        <begin position="86"/>
        <end position="109"/>
    </location>
</feature>
<name>A0A9N9AEN4_9GLOM</name>
<evidence type="ECO:0000256" key="3">
    <source>
        <dbReference type="ARBA" id="ARBA00022692"/>
    </source>
</evidence>
<dbReference type="AlphaFoldDB" id="A0A9N9AEN4"/>
<dbReference type="EMBL" id="CAJVPS010001233">
    <property type="protein sequence ID" value="CAG8530276.1"/>
    <property type="molecule type" value="Genomic_DNA"/>
</dbReference>
<feature type="transmembrane region" description="Helical" evidence="6">
    <location>
        <begin position="59"/>
        <end position="80"/>
    </location>
</feature>
<evidence type="ECO:0000256" key="6">
    <source>
        <dbReference type="SAM" id="Phobius"/>
    </source>
</evidence>
<dbReference type="Proteomes" id="UP000789508">
    <property type="component" value="Unassembled WGS sequence"/>
</dbReference>
<dbReference type="InterPro" id="IPR000791">
    <property type="entry name" value="Gpr1/Fun34/SatP-like"/>
</dbReference>
<evidence type="ECO:0000256" key="2">
    <source>
        <dbReference type="ARBA" id="ARBA00005587"/>
    </source>
</evidence>
<comment type="caution">
    <text evidence="7">The sequence shown here is derived from an EMBL/GenBank/DDBJ whole genome shotgun (WGS) entry which is preliminary data.</text>
</comment>
<keyword evidence="5 6" id="KW-0472">Membrane</keyword>
<dbReference type="GO" id="GO:0005886">
    <property type="term" value="C:plasma membrane"/>
    <property type="evidence" value="ECO:0007669"/>
    <property type="project" value="TreeGrafter"/>
</dbReference>
<comment type="subcellular location">
    <subcellularLocation>
        <location evidence="1">Membrane</location>
        <topology evidence="1">Multi-pass membrane protein</topology>
    </subcellularLocation>
</comment>